<dbReference type="InterPro" id="IPR001353">
    <property type="entry name" value="Proteasome_sua/b"/>
</dbReference>
<proteinExistence type="inferred from homology"/>
<dbReference type="EMBL" id="CADCXV010000977">
    <property type="protein sequence ID" value="CAB0039713.1"/>
    <property type="molecule type" value="Genomic_DNA"/>
</dbReference>
<dbReference type="PROSITE" id="PS51476">
    <property type="entry name" value="PROTEASOME_BETA_2"/>
    <property type="match status" value="1"/>
</dbReference>
<dbReference type="PROSITE" id="PS00854">
    <property type="entry name" value="PROTEASOME_BETA_1"/>
    <property type="match status" value="1"/>
</dbReference>
<dbReference type="InterPro" id="IPR035206">
    <property type="entry name" value="Proteasome_beta2"/>
</dbReference>
<accession>A0A6H5IN80</accession>
<evidence type="ECO:0000256" key="5">
    <source>
        <dbReference type="ARBA" id="ARBA00024953"/>
    </source>
</evidence>
<organism evidence="9 10">
    <name type="scientific">Trichogramma brassicae</name>
    <dbReference type="NCBI Taxonomy" id="86971"/>
    <lineage>
        <taxon>Eukaryota</taxon>
        <taxon>Metazoa</taxon>
        <taxon>Ecdysozoa</taxon>
        <taxon>Arthropoda</taxon>
        <taxon>Hexapoda</taxon>
        <taxon>Insecta</taxon>
        <taxon>Pterygota</taxon>
        <taxon>Neoptera</taxon>
        <taxon>Endopterygota</taxon>
        <taxon>Hymenoptera</taxon>
        <taxon>Apocrita</taxon>
        <taxon>Proctotrupomorpha</taxon>
        <taxon>Chalcidoidea</taxon>
        <taxon>Trichogrammatidae</taxon>
        <taxon>Trichogramma</taxon>
    </lineage>
</organism>
<comment type="subunit">
    <text evidence="6">The 26S proteasome consists of a 20S proteasome core and two 19S regulatory subunits. The 20S proteasome core is composed of 28 subunits that are arranged in four stacked rings, resulting in a barrel-shaped structure. The two end rings are each formed by seven alpha subunits, and the two central rings are each formed by seven beta subunits. The catalytic chamber with the active sites is on the inside of the barrel.</text>
</comment>
<dbReference type="SUPFAM" id="SSF56235">
    <property type="entry name" value="N-terminal nucleophile aminohydrolases (Ntn hydrolases)"/>
    <property type="match status" value="1"/>
</dbReference>
<dbReference type="PANTHER" id="PTHR32194">
    <property type="entry name" value="METALLOPROTEASE TLDD"/>
    <property type="match status" value="1"/>
</dbReference>
<sequence length="207" mass="23440">MECLIGIQFNDFVLVAADMTNATSIMVMKNDEQKIHKLANKLVMAVSGESGDATQFSEYINKNLQLYKMRNGYELSPKAAANFTRRNLADYLRSRTPYFVNMLMAGYDDQTGPELYFIDYLASCVKVPYAAHGYGGFFSLTILDRYHKKNLSEDEAYILMKKCVREIHKRLIINLPNFKVQKISKNGVTELPPITVQSLAVEDAAKA</sequence>
<dbReference type="CDD" id="cd03758">
    <property type="entry name" value="proteasome_beta_type_2"/>
    <property type="match status" value="1"/>
</dbReference>
<evidence type="ECO:0000256" key="6">
    <source>
        <dbReference type="ARBA" id="ARBA00026071"/>
    </source>
</evidence>
<dbReference type="Gene3D" id="3.60.20.10">
    <property type="entry name" value="Glutamine Phosphoribosylpyrophosphate, subunit 1, domain 1"/>
    <property type="match status" value="1"/>
</dbReference>
<gene>
    <name evidence="9" type="ORF">TBRA_LOCUS11451</name>
</gene>
<evidence type="ECO:0000256" key="8">
    <source>
        <dbReference type="RuleBase" id="RU004203"/>
    </source>
</evidence>
<comment type="subunit">
    <text evidence="1">The 26S proteasome consists of a 20S proteasome core and two 19S regulatory subunits. The 20S proteasome core is a barrel-shaped complex made of 28 subunits that are arranged in four stacked rings. The two outer rings are each formed by seven alpha subunits, and the two inner rings are formed by seven beta subunits. The proteolytic activity is exerted by three beta-subunits PSMB5, PSMB6 and PSMB7.</text>
</comment>
<comment type="function">
    <text evidence="7">Non-catalytic component of the 20S core proteasome complex involved in the proteolytic degradation of most intracellular proteins. This complex plays numerous essential roles within the cell by associating with different regulatory particles. Associated with two 19S regulatory particles, forms the 26S proteasome and thus participates in the ATP-dependent degradation of ubiquitinated proteins. The 26S proteasome plays a key role in the maintenance of protein homeostasis by removing misfolded or damaged proteins that could impair cellular functions, and by removing proteins whose functions are no longer required. Associated with the PA200 or PA28, the 20S proteasome mediates ubiquitin-independent protein degradation. This type of proteolysis is required in several pathways including spermatogenesis (20S-PA200 complex) or generation of a subset of MHC class I-presented antigenic peptides (20S-PA28 complex).</text>
</comment>
<dbReference type="AlphaFoldDB" id="A0A6H5IN80"/>
<evidence type="ECO:0000313" key="9">
    <source>
        <dbReference type="EMBL" id="CAB0039713.1"/>
    </source>
</evidence>
<dbReference type="InterPro" id="IPR029055">
    <property type="entry name" value="Ntn_hydrolases_N"/>
</dbReference>
<evidence type="ECO:0000256" key="4">
    <source>
        <dbReference type="ARBA" id="ARBA00023242"/>
    </source>
</evidence>
<dbReference type="GO" id="GO:0005839">
    <property type="term" value="C:proteasome core complex"/>
    <property type="evidence" value="ECO:0007669"/>
    <property type="project" value="InterPro"/>
</dbReference>
<comment type="function">
    <text evidence="8">Component of the proteasome, a multicatalytic proteinase complex which is characterized by its ability to cleave peptides with Arg, Phe, Tyr, Leu, and Glu adjacent to the leaving group at neutral or slightly basic pH. The proteasome has an ATP-dependent proteolytic activity.</text>
</comment>
<dbReference type="GO" id="GO:0005737">
    <property type="term" value="C:cytoplasm"/>
    <property type="evidence" value="ECO:0007669"/>
    <property type="project" value="UniProtKB-SubCell"/>
</dbReference>
<dbReference type="Proteomes" id="UP000479190">
    <property type="component" value="Unassembled WGS sequence"/>
</dbReference>
<evidence type="ECO:0000256" key="3">
    <source>
        <dbReference type="ARBA" id="ARBA00022942"/>
    </source>
</evidence>
<dbReference type="FunFam" id="3.60.20.10:FF:000008">
    <property type="entry name" value="Proteasome subunit beta type-4"/>
    <property type="match status" value="1"/>
</dbReference>
<dbReference type="Pfam" id="PF00227">
    <property type="entry name" value="Proteasome"/>
    <property type="match status" value="1"/>
</dbReference>
<dbReference type="InterPro" id="IPR023333">
    <property type="entry name" value="Proteasome_suB-type"/>
</dbReference>
<comment type="similarity">
    <text evidence="8">Belongs to the peptidase T1B family.</text>
</comment>
<keyword evidence="10" id="KW-1185">Reference proteome</keyword>
<evidence type="ECO:0000256" key="7">
    <source>
        <dbReference type="ARBA" id="ARBA00049625"/>
    </source>
</evidence>
<evidence type="ECO:0000256" key="1">
    <source>
        <dbReference type="ARBA" id="ARBA00011656"/>
    </source>
</evidence>
<dbReference type="OrthoDB" id="268428at2759"/>
<dbReference type="GO" id="GO:0005634">
    <property type="term" value="C:nucleus"/>
    <property type="evidence" value="ECO:0007669"/>
    <property type="project" value="UniProtKB-SubCell"/>
</dbReference>
<dbReference type="GO" id="GO:0010498">
    <property type="term" value="P:proteasomal protein catabolic process"/>
    <property type="evidence" value="ECO:0007669"/>
    <property type="project" value="InterPro"/>
</dbReference>
<keyword evidence="2 8" id="KW-0963">Cytoplasm</keyword>
<keyword evidence="3 8" id="KW-0647">Proteasome</keyword>
<comment type="function">
    <text evidence="5">Non-catalytic component of the proteasome, a multicatalytic proteinase complex which is characterized by its ability to cleave peptides with Arg, Phe, Tyr, Leu, and Glu adjacent to the leaving group at neutral or slightly basic pH. The proteasome has an ATP-dependent proteolytic activity.</text>
</comment>
<evidence type="ECO:0000256" key="2">
    <source>
        <dbReference type="ARBA" id="ARBA00022490"/>
    </source>
</evidence>
<protein>
    <recommendedName>
        <fullName evidence="8">Proteasome subunit beta</fullName>
    </recommendedName>
</protein>
<comment type="subunit">
    <text evidence="8">Component of the proteasome complex.</text>
</comment>
<reference evidence="9 10" key="1">
    <citation type="submission" date="2020-02" db="EMBL/GenBank/DDBJ databases">
        <authorList>
            <person name="Ferguson B K."/>
        </authorList>
    </citation>
    <scope>NUCLEOTIDE SEQUENCE [LARGE SCALE GENOMIC DNA]</scope>
</reference>
<evidence type="ECO:0000313" key="10">
    <source>
        <dbReference type="Proteomes" id="UP000479190"/>
    </source>
</evidence>
<keyword evidence="4 8" id="KW-0539">Nucleus</keyword>
<name>A0A6H5IN80_9HYME</name>
<dbReference type="PANTHER" id="PTHR32194:SF2">
    <property type="entry name" value="PROTEASOME SUBUNIT BETA TYPE-1"/>
    <property type="match status" value="1"/>
</dbReference>
<dbReference type="InterPro" id="IPR016050">
    <property type="entry name" value="Proteasome_bsu_CS"/>
</dbReference>
<comment type="subcellular location">
    <subcellularLocation>
        <location evidence="8">Cytoplasm</location>
    </subcellularLocation>
    <subcellularLocation>
        <location evidence="8">Nucleus</location>
    </subcellularLocation>
</comment>